<reference evidence="1" key="2">
    <citation type="submission" date="2020-05" db="UniProtKB">
        <authorList>
            <consortium name="EnsemblMetazoa"/>
        </authorList>
    </citation>
    <scope>IDENTIFICATION</scope>
    <source>
        <strain evidence="1">IAEA</strain>
    </source>
</reference>
<dbReference type="VEuPathDB" id="VectorBase:GBRI039518"/>
<name>A0A1A9X0A9_9MUSC</name>
<keyword evidence="2" id="KW-1185">Reference proteome</keyword>
<dbReference type="EnsemblMetazoa" id="GBRI039518-RA">
    <property type="protein sequence ID" value="GBRI039518-PA"/>
    <property type="gene ID" value="GBRI039518"/>
</dbReference>
<accession>A0A1A9X0A9</accession>
<proteinExistence type="predicted"/>
<organism evidence="1 2">
    <name type="scientific">Glossina brevipalpis</name>
    <dbReference type="NCBI Taxonomy" id="37001"/>
    <lineage>
        <taxon>Eukaryota</taxon>
        <taxon>Metazoa</taxon>
        <taxon>Ecdysozoa</taxon>
        <taxon>Arthropoda</taxon>
        <taxon>Hexapoda</taxon>
        <taxon>Insecta</taxon>
        <taxon>Pterygota</taxon>
        <taxon>Neoptera</taxon>
        <taxon>Endopterygota</taxon>
        <taxon>Diptera</taxon>
        <taxon>Brachycera</taxon>
        <taxon>Muscomorpha</taxon>
        <taxon>Hippoboscoidea</taxon>
        <taxon>Glossinidae</taxon>
        <taxon>Glossina</taxon>
    </lineage>
</organism>
<evidence type="ECO:0000313" key="1">
    <source>
        <dbReference type="EnsemblMetazoa" id="GBRI039518-PA"/>
    </source>
</evidence>
<sequence>MHNKQHKYAAAAEHNICVSVCIMLGIALESDPIYILDQRKILQLEQMSNYSPRPLLYNSNIDDFKFVASVGLKLNIKKDHLYCIMFAAKYLWFKDINVPCVTKGKNSYTIPSRKCGSRHSTQNYKAIAKFNVLLKLFVVAVSHHKCLLTKVIRDFLTTVNLSGAQSKSVSKASFSQRIPTSSYSEYLDLNTHLYCQFLQILVWVDSSTTVHIHHIAGEMLYSAWGIILSDLFPSD</sequence>
<protein>
    <submittedName>
        <fullName evidence="1">Uncharacterized protein</fullName>
    </submittedName>
</protein>
<dbReference type="AlphaFoldDB" id="A0A1A9X0A9"/>
<evidence type="ECO:0000313" key="2">
    <source>
        <dbReference type="Proteomes" id="UP000091820"/>
    </source>
</evidence>
<dbReference type="Proteomes" id="UP000091820">
    <property type="component" value="Unassembled WGS sequence"/>
</dbReference>
<reference evidence="2" key="1">
    <citation type="submission" date="2014-03" db="EMBL/GenBank/DDBJ databases">
        <authorList>
            <person name="Aksoy S."/>
            <person name="Warren W."/>
            <person name="Wilson R.K."/>
        </authorList>
    </citation>
    <scope>NUCLEOTIDE SEQUENCE [LARGE SCALE GENOMIC DNA]</scope>
    <source>
        <strain evidence="2">IAEA</strain>
    </source>
</reference>